<sequence length="121" mass="13317">GYSIKKPSEFIASYGSYLRTTVNIVRTIFSIGGVVIPQSESVSPLVASALPPFTKESSNYTDVNSKLDVVEKMLNQTNDYQSRVDSSMIQKAVLPKVPLQGAQLRELEAFLEHVDDQHSLG</sequence>
<comment type="caution">
    <text evidence="1">The sequence shown here is derived from an EMBL/GenBank/DDBJ whole genome shotgun (WGS) entry which is preliminary data.</text>
</comment>
<keyword evidence="2" id="KW-1185">Reference proteome</keyword>
<protein>
    <submittedName>
        <fullName evidence="1">Uncharacterized protein</fullName>
    </submittedName>
</protein>
<dbReference type="Proteomes" id="UP000663866">
    <property type="component" value="Unassembled WGS sequence"/>
</dbReference>
<feature type="non-terminal residue" evidence="1">
    <location>
        <position position="1"/>
    </location>
</feature>
<evidence type="ECO:0000313" key="1">
    <source>
        <dbReference type="EMBL" id="CAF4593249.1"/>
    </source>
</evidence>
<reference evidence="1" key="1">
    <citation type="submission" date="2021-02" db="EMBL/GenBank/DDBJ databases">
        <authorList>
            <person name="Nowell W R."/>
        </authorList>
    </citation>
    <scope>NUCLEOTIDE SEQUENCE</scope>
</reference>
<name>A0A821BJA0_9BILA</name>
<organism evidence="1 2">
    <name type="scientific">Rotaria magnacalcarata</name>
    <dbReference type="NCBI Taxonomy" id="392030"/>
    <lineage>
        <taxon>Eukaryota</taxon>
        <taxon>Metazoa</taxon>
        <taxon>Spiralia</taxon>
        <taxon>Gnathifera</taxon>
        <taxon>Rotifera</taxon>
        <taxon>Eurotatoria</taxon>
        <taxon>Bdelloidea</taxon>
        <taxon>Philodinida</taxon>
        <taxon>Philodinidae</taxon>
        <taxon>Rotaria</taxon>
    </lineage>
</organism>
<dbReference type="AlphaFoldDB" id="A0A821BJA0"/>
<gene>
    <name evidence="1" type="ORF">OVN521_LOCUS44869</name>
</gene>
<accession>A0A821BJA0</accession>
<feature type="non-terminal residue" evidence="1">
    <location>
        <position position="121"/>
    </location>
</feature>
<evidence type="ECO:0000313" key="2">
    <source>
        <dbReference type="Proteomes" id="UP000663866"/>
    </source>
</evidence>
<dbReference type="EMBL" id="CAJOBG010070786">
    <property type="protein sequence ID" value="CAF4593249.1"/>
    <property type="molecule type" value="Genomic_DNA"/>
</dbReference>
<proteinExistence type="predicted"/>